<dbReference type="GO" id="GO:0006260">
    <property type="term" value="P:DNA replication"/>
    <property type="evidence" value="ECO:0007669"/>
    <property type="project" value="InterPro"/>
</dbReference>
<protein>
    <submittedName>
        <fullName evidence="1">DNA primase</fullName>
    </submittedName>
</protein>
<comment type="caution">
    <text evidence="1">The sequence shown here is derived from an EMBL/GenBank/DDBJ whole genome shotgun (WGS) entry which is preliminary data.</text>
</comment>
<proteinExistence type="predicted"/>
<name>A0A3E4UMA4_BACSE</name>
<dbReference type="CDD" id="cd01029">
    <property type="entry name" value="TOPRIM_primases"/>
    <property type="match status" value="1"/>
</dbReference>
<dbReference type="EMBL" id="QSSV01000017">
    <property type="protein sequence ID" value="RGM11455.1"/>
    <property type="molecule type" value="Genomic_DNA"/>
</dbReference>
<dbReference type="Pfam" id="PF13155">
    <property type="entry name" value="Toprim_2"/>
    <property type="match status" value="1"/>
</dbReference>
<dbReference type="AlphaFoldDB" id="A0A3E4UMA4"/>
<dbReference type="SUPFAM" id="SSF56731">
    <property type="entry name" value="DNA primase core"/>
    <property type="match status" value="1"/>
</dbReference>
<dbReference type="Gene3D" id="3.90.580.10">
    <property type="entry name" value="Zinc finger, CHC2-type domain"/>
    <property type="match status" value="1"/>
</dbReference>
<dbReference type="RefSeq" id="WP_117742161.1">
    <property type="nucleotide sequence ID" value="NZ_QSSV01000017.1"/>
</dbReference>
<dbReference type="InterPro" id="IPR036977">
    <property type="entry name" value="DNA_primase_Znf_CHC2"/>
</dbReference>
<evidence type="ECO:0000313" key="1">
    <source>
        <dbReference type="EMBL" id="RGM11455.1"/>
    </source>
</evidence>
<dbReference type="InterPro" id="IPR034154">
    <property type="entry name" value="TOPRIM_DnaG/twinkle"/>
</dbReference>
<dbReference type="SUPFAM" id="SSF57783">
    <property type="entry name" value="Zinc beta-ribbon"/>
    <property type="match status" value="1"/>
</dbReference>
<reference evidence="1 2" key="1">
    <citation type="submission" date="2018-08" db="EMBL/GenBank/DDBJ databases">
        <title>A genome reference for cultivated species of the human gut microbiota.</title>
        <authorList>
            <person name="Zou Y."/>
            <person name="Xue W."/>
            <person name="Luo G."/>
        </authorList>
    </citation>
    <scope>NUCLEOTIDE SEQUENCE [LARGE SCALE GENOMIC DNA]</scope>
    <source>
        <strain evidence="1 2">TF03-6</strain>
    </source>
</reference>
<accession>A0A3E4UMA4</accession>
<gene>
    <name evidence="1" type="ORF">DXC34_13130</name>
</gene>
<dbReference type="GO" id="GO:0008270">
    <property type="term" value="F:zinc ion binding"/>
    <property type="evidence" value="ECO:0007669"/>
    <property type="project" value="InterPro"/>
</dbReference>
<sequence>MNISQAHEISIISFLEKEGFRPCRVYGDNYWYRSPLREEKTASFKVNRDINRWYDYGMSEGGDIVELAKRLRGLPTVSATLEYLEGESGCVVRSATPHTTSSKAQPSHEQPNFTLHPLKNKSLLSYLCSRQIDESIGCTYCQEIHQKQKGKWYFSVAFGNHSGGYELRNPYFKGCMGSKDLSIIAYSPGEIQEGCLVFEGFMDFLSFQTLVKRQDYLFRMESPCDYLILNSVCNQKKVYQYLERYRHIHCFLDNDAAGKEATESLHKLFEYRVTDESFRYADYKDINDYLMNKKTEQQDVAQKQ</sequence>
<dbReference type="Gene3D" id="3.40.1360.10">
    <property type="match status" value="1"/>
</dbReference>
<dbReference type="GO" id="GO:0003677">
    <property type="term" value="F:DNA binding"/>
    <property type="evidence" value="ECO:0007669"/>
    <property type="project" value="InterPro"/>
</dbReference>
<organism evidence="1 2">
    <name type="scientific">Bacteroides stercoris</name>
    <dbReference type="NCBI Taxonomy" id="46506"/>
    <lineage>
        <taxon>Bacteria</taxon>
        <taxon>Pseudomonadati</taxon>
        <taxon>Bacteroidota</taxon>
        <taxon>Bacteroidia</taxon>
        <taxon>Bacteroidales</taxon>
        <taxon>Bacteroidaceae</taxon>
        <taxon>Bacteroides</taxon>
    </lineage>
</organism>
<evidence type="ECO:0000313" key="2">
    <source>
        <dbReference type="Proteomes" id="UP000261223"/>
    </source>
</evidence>
<dbReference type="Proteomes" id="UP000261223">
    <property type="component" value="Unassembled WGS sequence"/>
</dbReference>